<evidence type="ECO:0000256" key="9">
    <source>
        <dbReference type="ARBA" id="ARBA00023136"/>
    </source>
</evidence>
<comment type="subcellular location">
    <subcellularLocation>
        <location evidence="2">Cell inner membrane</location>
        <topology evidence="2">Multi-pass membrane protein</topology>
    </subcellularLocation>
    <subcellularLocation>
        <location evidence="10">Cell membrane</location>
        <topology evidence="10">Multi-pass membrane protein</topology>
    </subcellularLocation>
</comment>
<dbReference type="GO" id="GO:0022857">
    <property type="term" value="F:transmembrane transporter activity"/>
    <property type="evidence" value="ECO:0007669"/>
    <property type="project" value="InterPro"/>
</dbReference>
<dbReference type="CDD" id="cd06261">
    <property type="entry name" value="TM_PBP2"/>
    <property type="match status" value="1"/>
</dbReference>
<dbReference type="InterPro" id="IPR043429">
    <property type="entry name" value="ArtM/GltK/GlnP/TcyL/YhdX-like"/>
</dbReference>
<name>A0A7Z7JHB0_9BURK</name>
<feature type="domain" description="ABC transmembrane type-1" evidence="12">
    <location>
        <begin position="168"/>
        <end position="362"/>
    </location>
</feature>
<dbReference type="GO" id="GO:0043190">
    <property type="term" value="C:ATP-binding cassette (ABC) transporter complex"/>
    <property type="evidence" value="ECO:0007669"/>
    <property type="project" value="InterPro"/>
</dbReference>
<evidence type="ECO:0000256" key="1">
    <source>
        <dbReference type="ARBA" id="ARBA00003159"/>
    </source>
</evidence>
<accession>A0A7Z7JHB0</accession>
<dbReference type="Gene3D" id="1.10.3720.10">
    <property type="entry name" value="MetI-like"/>
    <property type="match status" value="1"/>
</dbReference>
<keyword evidence="9 10" id="KW-0472">Membrane</keyword>
<dbReference type="EMBL" id="OGUU01000045">
    <property type="protein sequence ID" value="SPC25568.1"/>
    <property type="molecule type" value="Genomic_DNA"/>
</dbReference>
<evidence type="ECO:0000256" key="2">
    <source>
        <dbReference type="ARBA" id="ARBA00004429"/>
    </source>
</evidence>
<dbReference type="PROSITE" id="PS50928">
    <property type="entry name" value="ABC_TM1"/>
    <property type="match status" value="1"/>
</dbReference>
<evidence type="ECO:0000256" key="4">
    <source>
        <dbReference type="ARBA" id="ARBA00022448"/>
    </source>
</evidence>
<dbReference type="Pfam" id="PF00528">
    <property type="entry name" value="BPD_transp_1"/>
    <property type="match status" value="1"/>
</dbReference>
<dbReference type="InterPro" id="IPR010065">
    <property type="entry name" value="AA_ABC_transptr_permease_3TM"/>
</dbReference>
<proteinExistence type="inferred from homology"/>
<dbReference type="Proteomes" id="UP000257139">
    <property type="component" value="Unassembled WGS sequence"/>
</dbReference>
<feature type="region of interest" description="Disordered" evidence="11">
    <location>
        <begin position="1"/>
        <end position="21"/>
    </location>
</feature>
<keyword evidence="5" id="KW-1003">Cell membrane</keyword>
<evidence type="ECO:0000256" key="6">
    <source>
        <dbReference type="ARBA" id="ARBA00022692"/>
    </source>
</evidence>
<dbReference type="PANTHER" id="PTHR30614">
    <property type="entry name" value="MEMBRANE COMPONENT OF AMINO ACID ABC TRANSPORTER"/>
    <property type="match status" value="1"/>
</dbReference>
<gene>
    <name evidence="13" type="ORF">CBM2594_U10069</name>
</gene>
<dbReference type="PANTHER" id="PTHR30614:SF20">
    <property type="entry name" value="GLUTAMINE TRANSPORT SYSTEM PERMEASE PROTEIN GLNP"/>
    <property type="match status" value="1"/>
</dbReference>
<feature type="transmembrane region" description="Helical" evidence="10">
    <location>
        <begin position="172"/>
        <end position="195"/>
    </location>
</feature>
<keyword evidence="6 10" id="KW-0812">Transmembrane</keyword>
<dbReference type="NCBIfam" id="TIGR01726">
    <property type="entry name" value="HEQRo_perm_3TM"/>
    <property type="match status" value="1"/>
</dbReference>
<evidence type="ECO:0000256" key="8">
    <source>
        <dbReference type="ARBA" id="ARBA00022989"/>
    </source>
</evidence>
<reference evidence="13 14" key="1">
    <citation type="submission" date="2018-01" db="EMBL/GenBank/DDBJ databases">
        <authorList>
            <person name="Clerissi C."/>
        </authorList>
    </citation>
    <scope>NUCLEOTIDE SEQUENCE [LARGE SCALE GENOMIC DNA]</scope>
    <source>
        <strain evidence="13">Cupriavidus taiwanensis STM 6021</strain>
    </source>
</reference>
<evidence type="ECO:0000256" key="11">
    <source>
        <dbReference type="SAM" id="MobiDB-lite"/>
    </source>
</evidence>
<dbReference type="AlphaFoldDB" id="A0A7Z7JHB0"/>
<feature type="transmembrane region" description="Helical" evidence="10">
    <location>
        <begin position="246"/>
        <end position="263"/>
    </location>
</feature>
<feature type="transmembrane region" description="Helical" evidence="10">
    <location>
        <begin position="64"/>
        <end position="85"/>
    </location>
</feature>
<feature type="transmembrane region" description="Helical" evidence="10">
    <location>
        <begin position="34"/>
        <end position="58"/>
    </location>
</feature>
<evidence type="ECO:0000256" key="7">
    <source>
        <dbReference type="ARBA" id="ARBA00022970"/>
    </source>
</evidence>
<keyword evidence="4 10" id="KW-0813">Transport</keyword>
<dbReference type="GO" id="GO:0006865">
    <property type="term" value="P:amino acid transport"/>
    <property type="evidence" value="ECO:0007669"/>
    <property type="project" value="UniProtKB-KW"/>
</dbReference>
<comment type="function">
    <text evidence="1">Part of the binding-protein-dependent transport system for glutamine; probably responsible for the translocation of the substrate across the membrane.</text>
</comment>
<evidence type="ECO:0000256" key="10">
    <source>
        <dbReference type="RuleBase" id="RU363032"/>
    </source>
</evidence>
<dbReference type="InterPro" id="IPR035906">
    <property type="entry name" value="MetI-like_sf"/>
</dbReference>
<sequence length="375" mass="40359">METIKSIMKPPLTKSGGERSWQFRTPPKDARSMASVGFAVTAAICYATLVTLFMVWQACKTLEVAGSLSLAILCTAGAIACYPLLPAFRGVRFALAARRSVDAGNLIDARVATDDARNAVWISLGWSASIAVVLCFIQFLIANDLAVARTFFLVPLIVETLPLVLEAFWTNIYIFMVAEVLVLIVGLLVAIARLAPGKAGKPVRTLAILYADVFRGLPAVVTLYLVGFGLPLTGLPIVSSLPRETLAIIALTLTMSAYVSEVYRAGIESVHRSQTAAARSLGLSHFQTLRFVVVPQAVRLMIPPLLNSFIGLQKDTALLAIIGAVDAFNQAKIIAANHFNLSAVTTVAIIFVLITIPQTRLVDKLVERRRRAGGV</sequence>
<evidence type="ECO:0000313" key="13">
    <source>
        <dbReference type="EMBL" id="SPC25568.1"/>
    </source>
</evidence>
<evidence type="ECO:0000259" key="12">
    <source>
        <dbReference type="PROSITE" id="PS50928"/>
    </source>
</evidence>
<keyword evidence="8 10" id="KW-1133">Transmembrane helix</keyword>
<feature type="transmembrane region" description="Helical" evidence="10">
    <location>
        <begin position="119"/>
        <end position="141"/>
    </location>
</feature>
<comment type="caution">
    <text evidence="13">The sequence shown here is derived from an EMBL/GenBank/DDBJ whole genome shotgun (WGS) entry which is preliminary data.</text>
</comment>
<organism evidence="13 14">
    <name type="scientific">Cupriavidus taiwanensis</name>
    <dbReference type="NCBI Taxonomy" id="164546"/>
    <lineage>
        <taxon>Bacteria</taxon>
        <taxon>Pseudomonadati</taxon>
        <taxon>Pseudomonadota</taxon>
        <taxon>Betaproteobacteria</taxon>
        <taxon>Burkholderiales</taxon>
        <taxon>Burkholderiaceae</taxon>
        <taxon>Cupriavidus</taxon>
    </lineage>
</organism>
<dbReference type="InterPro" id="IPR000515">
    <property type="entry name" value="MetI-like"/>
</dbReference>
<comment type="similarity">
    <text evidence="3">Belongs to the binding-protein-dependent transport system permease family. HisMQ subfamily.</text>
</comment>
<protein>
    <submittedName>
        <fullName evidence="13">Amino acid ABC transporter membrane protein, PAAT family (Modular protein)</fullName>
    </submittedName>
</protein>
<feature type="transmembrane region" description="Helical" evidence="10">
    <location>
        <begin position="207"/>
        <end position="226"/>
    </location>
</feature>
<evidence type="ECO:0000313" key="14">
    <source>
        <dbReference type="Proteomes" id="UP000257139"/>
    </source>
</evidence>
<evidence type="ECO:0000256" key="3">
    <source>
        <dbReference type="ARBA" id="ARBA00010072"/>
    </source>
</evidence>
<dbReference type="SUPFAM" id="SSF161098">
    <property type="entry name" value="MetI-like"/>
    <property type="match status" value="1"/>
</dbReference>
<evidence type="ECO:0000256" key="5">
    <source>
        <dbReference type="ARBA" id="ARBA00022475"/>
    </source>
</evidence>
<keyword evidence="7" id="KW-0029">Amino-acid transport</keyword>
<feature type="transmembrane region" description="Helical" evidence="10">
    <location>
        <begin position="341"/>
        <end position="362"/>
    </location>
</feature>